<feature type="domain" description="Sulfotransferase" evidence="1">
    <location>
        <begin position="26"/>
        <end position="200"/>
    </location>
</feature>
<dbReference type="Pfam" id="PF00685">
    <property type="entry name" value="Sulfotransfer_1"/>
    <property type="match status" value="1"/>
</dbReference>
<dbReference type="Gene3D" id="3.40.50.300">
    <property type="entry name" value="P-loop containing nucleotide triphosphate hydrolases"/>
    <property type="match status" value="1"/>
</dbReference>
<evidence type="ECO:0000313" key="3">
    <source>
        <dbReference type="Proteomes" id="UP000317835"/>
    </source>
</evidence>
<dbReference type="AlphaFoldDB" id="A0A518HD06"/>
<dbReference type="SUPFAM" id="SSF52540">
    <property type="entry name" value="P-loop containing nucleoside triphosphate hydrolases"/>
    <property type="match status" value="1"/>
</dbReference>
<protein>
    <recommendedName>
        <fullName evidence="1">Sulfotransferase domain-containing protein</fullName>
    </recommendedName>
</protein>
<sequence>MKRLLAKMGLASAYKIQQVLCPTRFLFVVGHMRSGSSLLTHILNTNAEISGYGETHLRYSSRQDLDRLVWTVYKDLRQVRVTRFTMDKVLHNDYLEECLFFSQDCMFLFLVREPEGTLRSLVRAIPEWHGDPEVDADAVLSDAWGHYTLRLRGIEQEARAIRDQHRASFLTYDQLINRTYDSFGMIEHFLGLRTQLSENYHQTRMTGRYVSGDTSPNIKKGYIDRAIRYDDAPIIDAARMDEASRCYARVTSLLSSRFLSLDPTTAQTTSQI</sequence>
<dbReference type="KEGG" id="tpla:ElP_65110"/>
<evidence type="ECO:0000259" key="1">
    <source>
        <dbReference type="Pfam" id="PF00685"/>
    </source>
</evidence>
<gene>
    <name evidence="2" type="ORF">ElP_65110</name>
</gene>
<organism evidence="2 3">
    <name type="scientific">Tautonia plasticadhaerens</name>
    <dbReference type="NCBI Taxonomy" id="2527974"/>
    <lineage>
        <taxon>Bacteria</taxon>
        <taxon>Pseudomonadati</taxon>
        <taxon>Planctomycetota</taxon>
        <taxon>Planctomycetia</taxon>
        <taxon>Isosphaerales</taxon>
        <taxon>Isosphaeraceae</taxon>
        <taxon>Tautonia</taxon>
    </lineage>
</organism>
<dbReference type="Proteomes" id="UP000317835">
    <property type="component" value="Chromosome"/>
</dbReference>
<dbReference type="EMBL" id="CP036426">
    <property type="protein sequence ID" value="QDV38556.1"/>
    <property type="molecule type" value="Genomic_DNA"/>
</dbReference>
<evidence type="ECO:0000313" key="2">
    <source>
        <dbReference type="EMBL" id="QDV38556.1"/>
    </source>
</evidence>
<keyword evidence="3" id="KW-1185">Reference proteome</keyword>
<dbReference type="RefSeq" id="WP_145277148.1">
    <property type="nucleotide sequence ID" value="NZ_CP036426.1"/>
</dbReference>
<name>A0A518HD06_9BACT</name>
<proteinExistence type="predicted"/>
<dbReference type="InterPro" id="IPR000863">
    <property type="entry name" value="Sulfotransferase_dom"/>
</dbReference>
<accession>A0A518HD06</accession>
<reference evidence="2 3" key="1">
    <citation type="submission" date="2019-02" db="EMBL/GenBank/DDBJ databases">
        <title>Deep-cultivation of Planctomycetes and their phenomic and genomic characterization uncovers novel biology.</title>
        <authorList>
            <person name="Wiegand S."/>
            <person name="Jogler M."/>
            <person name="Boedeker C."/>
            <person name="Pinto D."/>
            <person name="Vollmers J."/>
            <person name="Rivas-Marin E."/>
            <person name="Kohn T."/>
            <person name="Peeters S.H."/>
            <person name="Heuer A."/>
            <person name="Rast P."/>
            <person name="Oberbeckmann S."/>
            <person name="Bunk B."/>
            <person name="Jeske O."/>
            <person name="Meyerdierks A."/>
            <person name="Storesund J.E."/>
            <person name="Kallscheuer N."/>
            <person name="Luecker S."/>
            <person name="Lage O.M."/>
            <person name="Pohl T."/>
            <person name="Merkel B.J."/>
            <person name="Hornburger P."/>
            <person name="Mueller R.-W."/>
            <person name="Bruemmer F."/>
            <person name="Labrenz M."/>
            <person name="Spormann A.M."/>
            <person name="Op den Camp H."/>
            <person name="Overmann J."/>
            <person name="Amann R."/>
            <person name="Jetten M.S.M."/>
            <person name="Mascher T."/>
            <person name="Medema M.H."/>
            <person name="Devos D.P."/>
            <person name="Kaster A.-K."/>
            <person name="Ovreas L."/>
            <person name="Rohde M."/>
            <person name="Galperin M.Y."/>
            <person name="Jogler C."/>
        </authorList>
    </citation>
    <scope>NUCLEOTIDE SEQUENCE [LARGE SCALE GENOMIC DNA]</scope>
    <source>
        <strain evidence="2 3">ElP</strain>
    </source>
</reference>
<dbReference type="OrthoDB" id="8557083at2"/>
<dbReference type="InterPro" id="IPR027417">
    <property type="entry name" value="P-loop_NTPase"/>
</dbReference>